<name>A0A1M7Y990_9BACT</name>
<evidence type="ECO:0000313" key="1">
    <source>
        <dbReference type="EMBL" id="SHO49203.1"/>
    </source>
</evidence>
<sequence>MDDFTSQCCSLIKKVDEILKYNSEWVQRYGGYAKQILLNEDDLKYKKTNFNEWAPLYLYMTIGEAKGNLLFSLRYVGQDVAKLKVDGQGVTIATNSFTERNMRDFGCNIHLSNHSWSSKEASDFRKHFSNKPIRLDVSKKNDEHRVESLLLTEFSKSDSKDKMICNIQPVKFSGIARFQMKTPLTSSNISNICYEKKAGSGGGIDIISRIGIGRGTKLCVMEVKDENVAAEPPRNAVLQGLSYGVFVLNLLRSESGDLWWKIFGFKGKLPDSLELYIVCTMPSSEVNDISFAEKVINYKQDFFHLHYLYFQEENQCIKKIETSLKQCKKKELLNDN</sequence>
<dbReference type="RefSeq" id="WP_073614018.1">
    <property type="nucleotide sequence ID" value="NZ_FRFE01000013.1"/>
</dbReference>
<dbReference type="STRING" id="1121416.SAMN02745220_02731"/>
<dbReference type="AlphaFoldDB" id="A0A1M7Y990"/>
<evidence type="ECO:0000313" key="2">
    <source>
        <dbReference type="Proteomes" id="UP000184603"/>
    </source>
</evidence>
<proteinExistence type="predicted"/>
<dbReference type="Proteomes" id="UP000184603">
    <property type="component" value="Unassembled WGS sequence"/>
</dbReference>
<accession>A0A1M7Y990</accession>
<reference evidence="1 2" key="1">
    <citation type="submission" date="2016-12" db="EMBL/GenBank/DDBJ databases">
        <authorList>
            <person name="Song W.-J."/>
            <person name="Kurnit D.M."/>
        </authorList>
    </citation>
    <scope>NUCLEOTIDE SEQUENCE [LARGE SCALE GENOMIC DNA]</scope>
    <source>
        <strain evidence="1 2">DSM 18488</strain>
    </source>
</reference>
<dbReference type="EMBL" id="FRFE01000013">
    <property type="protein sequence ID" value="SHO49203.1"/>
    <property type="molecule type" value="Genomic_DNA"/>
</dbReference>
<dbReference type="OrthoDB" id="9803916at2"/>
<gene>
    <name evidence="1" type="ORF">SAMN02745220_02731</name>
</gene>
<keyword evidence="2" id="KW-1185">Reference proteome</keyword>
<organism evidence="1 2">
    <name type="scientific">Desulfopila aestuarii DSM 18488</name>
    <dbReference type="NCBI Taxonomy" id="1121416"/>
    <lineage>
        <taxon>Bacteria</taxon>
        <taxon>Pseudomonadati</taxon>
        <taxon>Thermodesulfobacteriota</taxon>
        <taxon>Desulfobulbia</taxon>
        <taxon>Desulfobulbales</taxon>
        <taxon>Desulfocapsaceae</taxon>
        <taxon>Desulfopila</taxon>
    </lineage>
</organism>
<protein>
    <submittedName>
        <fullName evidence="1">Uncharacterized protein</fullName>
    </submittedName>
</protein>